<comment type="caution">
    <text evidence="2">The sequence shown here is derived from an EMBL/GenBank/DDBJ whole genome shotgun (WGS) entry which is preliminary data.</text>
</comment>
<feature type="region of interest" description="Disordered" evidence="1">
    <location>
        <begin position="134"/>
        <end position="157"/>
    </location>
</feature>
<evidence type="ECO:0000256" key="1">
    <source>
        <dbReference type="SAM" id="MobiDB-lite"/>
    </source>
</evidence>
<evidence type="ECO:0000313" key="2">
    <source>
        <dbReference type="EMBL" id="KAF6323430.1"/>
    </source>
</evidence>
<dbReference type="EMBL" id="JACAGC010000013">
    <property type="protein sequence ID" value="KAF6323430.1"/>
    <property type="molecule type" value="Genomic_DNA"/>
</dbReference>
<dbReference type="OrthoDB" id="9802028at2759"/>
<evidence type="ECO:0000313" key="3">
    <source>
        <dbReference type="Proteomes" id="UP000585614"/>
    </source>
</evidence>
<dbReference type="AlphaFoldDB" id="A0A7J7VEI2"/>
<name>A0A7J7VEI2_RHIFE</name>
<dbReference type="Proteomes" id="UP000585614">
    <property type="component" value="Unassembled WGS sequence"/>
</dbReference>
<reference evidence="2 3" key="1">
    <citation type="journal article" date="2020" name="Nature">
        <title>Six reference-quality genomes reveal evolution of bat adaptations.</title>
        <authorList>
            <person name="Jebb D."/>
            <person name="Huang Z."/>
            <person name="Pippel M."/>
            <person name="Hughes G.M."/>
            <person name="Lavrichenko K."/>
            <person name="Devanna P."/>
            <person name="Winkler S."/>
            <person name="Jermiin L.S."/>
            <person name="Skirmuntt E.C."/>
            <person name="Katzourakis A."/>
            <person name="Burkitt-Gray L."/>
            <person name="Ray D.A."/>
            <person name="Sullivan K.A.M."/>
            <person name="Roscito J.G."/>
            <person name="Kirilenko B.M."/>
            <person name="Davalos L.M."/>
            <person name="Corthals A.P."/>
            <person name="Power M.L."/>
            <person name="Jones G."/>
            <person name="Ransome R.D."/>
            <person name="Dechmann D.K.N."/>
            <person name="Locatelli A.G."/>
            <person name="Puechmaille S.J."/>
            <person name="Fedrigo O."/>
            <person name="Jarvis E.D."/>
            <person name="Hiller M."/>
            <person name="Vernes S.C."/>
            <person name="Myers E.W."/>
            <person name="Teeling E.C."/>
        </authorList>
    </citation>
    <scope>NUCLEOTIDE SEQUENCE [LARGE SCALE GENOMIC DNA]</scope>
    <source>
        <strain evidence="2">MRhiFer1</strain>
        <tissue evidence="2">Lung</tissue>
    </source>
</reference>
<sequence length="157" mass="17716">MKGSLKKILSFLQIEGLWQPCVEQFYGCRFCNSMGSLCVSVFTSSEDAVKIVEMTAKDLEYYITLVGKAAALFKRINSNFERSSVGKMWSNSIACYREIPRGGKNQLMQQTSLLSYFKKLPQPPQPSTVTILISQQPSTSRQDPPPGKKITAHWRLK</sequence>
<organism evidence="2 3">
    <name type="scientific">Rhinolophus ferrumequinum</name>
    <name type="common">Greater horseshoe bat</name>
    <dbReference type="NCBI Taxonomy" id="59479"/>
    <lineage>
        <taxon>Eukaryota</taxon>
        <taxon>Metazoa</taxon>
        <taxon>Chordata</taxon>
        <taxon>Craniata</taxon>
        <taxon>Vertebrata</taxon>
        <taxon>Euteleostomi</taxon>
        <taxon>Mammalia</taxon>
        <taxon>Eutheria</taxon>
        <taxon>Laurasiatheria</taxon>
        <taxon>Chiroptera</taxon>
        <taxon>Yinpterochiroptera</taxon>
        <taxon>Rhinolophoidea</taxon>
        <taxon>Rhinolophidae</taxon>
        <taxon>Rhinolophinae</taxon>
        <taxon>Rhinolophus</taxon>
    </lineage>
</organism>
<accession>A0A7J7VEI2</accession>
<protein>
    <submittedName>
        <fullName evidence="2">Uncharacterized protein</fullName>
    </submittedName>
</protein>
<gene>
    <name evidence="2" type="ORF">mRhiFer1_008402</name>
</gene>
<proteinExistence type="predicted"/>